<evidence type="ECO:0000256" key="15">
    <source>
        <dbReference type="ARBA" id="ARBA00023204"/>
    </source>
</evidence>
<dbReference type="GO" id="GO:0000722">
    <property type="term" value="P:telomere maintenance via recombination"/>
    <property type="evidence" value="ECO:0007669"/>
    <property type="project" value="TreeGrafter"/>
</dbReference>
<dbReference type="STRING" id="157072.A0A024UCA2"/>
<dbReference type="InterPro" id="IPR038729">
    <property type="entry name" value="Rad50/SbcC_AAA"/>
</dbReference>
<evidence type="ECO:0000256" key="11">
    <source>
        <dbReference type="ARBA" id="ARBA00022833"/>
    </source>
</evidence>
<feature type="coiled-coil region" evidence="19">
    <location>
        <begin position="474"/>
        <end position="501"/>
    </location>
</feature>
<comment type="subcellular location">
    <subcellularLocation>
        <location evidence="3">Chromosome</location>
    </subcellularLocation>
    <subcellularLocation>
        <location evidence="2">Nucleus</location>
    </subcellularLocation>
</comment>
<evidence type="ECO:0000256" key="7">
    <source>
        <dbReference type="ARBA" id="ARBA00022723"/>
    </source>
</evidence>
<keyword evidence="15" id="KW-0234">DNA repair</keyword>
<keyword evidence="7" id="KW-0479">Metal-binding</keyword>
<keyword evidence="6" id="KW-0158">Chromosome</keyword>
<feature type="domain" description="Rad50/SbcC-type AAA" evidence="20">
    <location>
        <begin position="6"/>
        <end position="227"/>
    </location>
</feature>
<evidence type="ECO:0000256" key="13">
    <source>
        <dbReference type="ARBA" id="ARBA00022842"/>
    </source>
</evidence>
<dbReference type="GO" id="GO:0003691">
    <property type="term" value="F:double-stranded telomeric DNA binding"/>
    <property type="evidence" value="ECO:0007669"/>
    <property type="project" value="TreeGrafter"/>
</dbReference>
<gene>
    <name evidence="21" type="ORF">H310_04952</name>
</gene>
<keyword evidence="17" id="KW-0469">Meiosis</keyword>
<keyword evidence="14 19" id="KW-0175">Coiled coil</keyword>
<dbReference type="NCBIfam" id="TIGR00606">
    <property type="entry name" value="rad50"/>
    <property type="match status" value="1"/>
</dbReference>
<dbReference type="PANTHER" id="PTHR18867">
    <property type="entry name" value="RAD50"/>
    <property type="match status" value="1"/>
</dbReference>
<dbReference type="Gene3D" id="3.40.50.300">
    <property type="entry name" value="P-loop containing nucleotide triphosphate hydrolases"/>
    <property type="match status" value="2"/>
</dbReference>
<feature type="coiled-coil region" evidence="19">
    <location>
        <begin position="599"/>
        <end position="640"/>
    </location>
</feature>
<evidence type="ECO:0000256" key="9">
    <source>
        <dbReference type="ARBA" id="ARBA00022763"/>
    </source>
</evidence>
<dbReference type="GO" id="GO:0046872">
    <property type="term" value="F:metal ion binding"/>
    <property type="evidence" value="ECO:0007669"/>
    <property type="project" value="UniProtKB-KW"/>
</dbReference>
<dbReference type="PANTHER" id="PTHR18867:SF12">
    <property type="entry name" value="DNA REPAIR PROTEIN RAD50"/>
    <property type="match status" value="1"/>
</dbReference>
<protein>
    <recommendedName>
        <fullName evidence="5">DNA repair protein RAD50</fullName>
    </recommendedName>
</protein>
<keyword evidence="12" id="KW-0067">ATP-binding</keyword>
<feature type="coiled-coil region" evidence="19">
    <location>
        <begin position="398"/>
        <end position="425"/>
    </location>
</feature>
<evidence type="ECO:0000313" key="21">
    <source>
        <dbReference type="EMBL" id="ETW03507.1"/>
    </source>
</evidence>
<dbReference type="GO" id="GO:0043047">
    <property type="term" value="F:single-stranded telomeric DNA binding"/>
    <property type="evidence" value="ECO:0007669"/>
    <property type="project" value="TreeGrafter"/>
</dbReference>
<keyword evidence="16" id="KW-0539">Nucleus</keyword>
<evidence type="ECO:0000256" key="12">
    <source>
        <dbReference type="ARBA" id="ARBA00022840"/>
    </source>
</evidence>
<dbReference type="GO" id="GO:0007004">
    <property type="term" value="P:telomere maintenance via telomerase"/>
    <property type="evidence" value="ECO:0007669"/>
    <property type="project" value="TreeGrafter"/>
</dbReference>
<evidence type="ECO:0000256" key="17">
    <source>
        <dbReference type="ARBA" id="ARBA00023254"/>
    </source>
</evidence>
<keyword evidence="8" id="KW-0547">Nucleotide-binding</keyword>
<dbReference type="eggNOG" id="KOG0962">
    <property type="taxonomic scope" value="Eukaryota"/>
</dbReference>
<dbReference type="Pfam" id="PF13476">
    <property type="entry name" value="AAA_23"/>
    <property type="match status" value="1"/>
</dbReference>
<name>A0A024UCA2_9STRA</name>
<dbReference type="InterPro" id="IPR004584">
    <property type="entry name" value="Rad50_eukaryotes"/>
</dbReference>
<keyword evidence="13" id="KW-0460">Magnesium</keyword>
<evidence type="ECO:0000256" key="14">
    <source>
        <dbReference type="ARBA" id="ARBA00023054"/>
    </source>
</evidence>
<reference evidence="21" key="1">
    <citation type="submission" date="2013-12" db="EMBL/GenBank/DDBJ databases">
        <title>The Genome Sequence of Aphanomyces invadans NJM9701.</title>
        <authorList>
            <consortium name="The Broad Institute Genomics Platform"/>
            <person name="Russ C."/>
            <person name="Tyler B."/>
            <person name="van West P."/>
            <person name="Dieguez-Uribeondo J."/>
            <person name="Young S.K."/>
            <person name="Zeng Q."/>
            <person name="Gargeya S."/>
            <person name="Fitzgerald M."/>
            <person name="Abouelleil A."/>
            <person name="Alvarado L."/>
            <person name="Chapman S.B."/>
            <person name="Gainer-Dewar J."/>
            <person name="Goldberg J."/>
            <person name="Griggs A."/>
            <person name="Gujja S."/>
            <person name="Hansen M."/>
            <person name="Howarth C."/>
            <person name="Imamovic A."/>
            <person name="Ireland A."/>
            <person name="Larimer J."/>
            <person name="McCowan C."/>
            <person name="Murphy C."/>
            <person name="Pearson M."/>
            <person name="Poon T.W."/>
            <person name="Priest M."/>
            <person name="Roberts A."/>
            <person name="Saif S."/>
            <person name="Shea T."/>
            <person name="Sykes S."/>
            <person name="Wortman J."/>
            <person name="Nusbaum C."/>
            <person name="Birren B."/>
        </authorList>
    </citation>
    <scope>NUCLEOTIDE SEQUENCE [LARGE SCALE GENOMIC DNA]</scope>
    <source>
        <strain evidence="21">NJM9701</strain>
    </source>
</reference>
<evidence type="ECO:0000256" key="2">
    <source>
        <dbReference type="ARBA" id="ARBA00004123"/>
    </source>
</evidence>
<dbReference type="EMBL" id="KI913959">
    <property type="protein sequence ID" value="ETW03507.1"/>
    <property type="molecule type" value="Genomic_DNA"/>
</dbReference>
<evidence type="ECO:0000256" key="10">
    <source>
        <dbReference type="ARBA" id="ARBA00022801"/>
    </source>
</evidence>
<evidence type="ECO:0000256" key="1">
    <source>
        <dbReference type="ARBA" id="ARBA00001947"/>
    </source>
</evidence>
<comment type="cofactor">
    <cofactor evidence="1">
        <name>Zn(2+)</name>
        <dbReference type="ChEBI" id="CHEBI:29105"/>
    </cofactor>
</comment>
<sequence length="1346" mass="153833">MSSIDKLSIRGIRSFSPGRDESIDFNQPLTVILGANGCGKTTIIECLKISCTGLLPPGARSGQSFVHDPKIRGDVEVKGSVRLRFTRRAGHTMVVQRTYRLQQMKSNTKFSAMDGVVRMVNEHGEKVSINQKCGELDKHIPDLLGVSKAVLESVIFCHQEDSNWPLQEGAVLKKRFDDIFESARYTKALEAIKKLKADRANQGKDLKRDLDVINEQVKRARELEEQLDVRQSKLEALKLDENAISDNIDDLERHVVEANNVLAESRALNAEIVQKDNALVAMLHDIQRNYRSNPEFKEMSETTSQLNELLTNYDVIVATNNRQVEMIESQESQLQMTKAMISEKVVNLRVGKGLLIKAIEKLRSAVKSRAEIACNMGRKHAFGSFLSLNTSQELRQFWSRFQDALVEKEIELKNLEQENVDLNDTWNSTINKLETQVNHFGLQIAHKNAEIAEVKKEEAKVVQFIQSYQGSTESAPSQRELSQLEAKLADLEAKLEASKNNNAMSLIRDETFALEKELHSLTYDMQIAQNKVNILRGFEKDESALEHTRRNVTASKLSVIESLCDPKLVQLLAHTPTEDSLAHDADTLEALSQASMAAVDESKATLRHQEARATELNLKKEQEENFVSKLRQELDLLEQGPMQELQRIFSAYLLQPESALSQLETMYMEAKDKTLSRKNAVMFLKTYKKKGEKENCCPLCHRGMTPDELAVFSKLIADKMDDSKNQEKIQKAERLEQQAFEVWKQTETLMPSWHRHQAILKELPAKSEMLNELYKQTRALEVDLTQARLALLQNEGKLAQVVEGCAMLKSVRKNHEQVEFDSRKLATLERDLISRLADSLGSNPPTMTEAQGVLEAMQVNCRELETKLKNKQKEIHMASEAHMRLQGEVNKVREDKHILNQRNNELEKAKDQRDLLRATLRKLQDDLATSQRDFPGVQRELQIKVNERDISRMQLKQAMDVKRSELTQCQQDMQLVKTKHEEVEQLQKQNDEGKLQELEQELQLLNAQSERISREIAVLQPEKNRARSSLSETESFKRQIRDNIQFRQLRDNVDKAKEDIAVFKRKVDKFKSTAEAENACRVANQTLSAAKEARAKLAGKQDNLQELVREVQAQLAHRDLKNIDEKKRHKFIEYETTVMAVSDLDKYYKALDLSLMEFHSRKIEEINAIIRSLWQITYRGQDIDTIEIVSGHDTGDSKSKRSYNYRVVMRKDSAVLDMRGRCSAGQKVLAGLVIRLALAETFCLNCGILALDEPTTNLDTANKLGLAQAISDILIAREKQQNFQLICITHDEEFVQMLNRSQMLGGSRPEYFWTVSREEIAPRYFVSKIDKRPWSSDFVHHPANDI</sequence>
<keyword evidence="9" id="KW-0227">DNA damage</keyword>
<feature type="coiled-coil region" evidence="19">
    <location>
        <begin position="1046"/>
        <end position="1114"/>
    </location>
</feature>
<evidence type="ECO:0000256" key="19">
    <source>
        <dbReference type="SAM" id="Coils"/>
    </source>
</evidence>
<dbReference type="GO" id="GO:0051880">
    <property type="term" value="F:G-quadruplex DNA binding"/>
    <property type="evidence" value="ECO:0007669"/>
    <property type="project" value="TreeGrafter"/>
</dbReference>
<proteinExistence type="inferred from homology"/>
<accession>A0A024UCA2</accession>
<dbReference type="GO" id="GO:0030870">
    <property type="term" value="C:Mre11 complex"/>
    <property type="evidence" value="ECO:0007669"/>
    <property type="project" value="InterPro"/>
</dbReference>
<comment type="similarity">
    <text evidence="4">Belongs to the SMC family. RAD50 subfamily.</text>
</comment>
<organism evidence="21">
    <name type="scientific">Aphanomyces invadans</name>
    <dbReference type="NCBI Taxonomy" id="157072"/>
    <lineage>
        <taxon>Eukaryota</taxon>
        <taxon>Sar</taxon>
        <taxon>Stramenopiles</taxon>
        <taxon>Oomycota</taxon>
        <taxon>Saprolegniomycetes</taxon>
        <taxon>Saprolegniales</taxon>
        <taxon>Verrucalvaceae</taxon>
        <taxon>Aphanomyces</taxon>
    </lineage>
</organism>
<evidence type="ECO:0000256" key="4">
    <source>
        <dbReference type="ARBA" id="ARBA00009439"/>
    </source>
</evidence>
<dbReference type="GeneID" id="20082002"/>
<dbReference type="GO" id="GO:0005524">
    <property type="term" value="F:ATP binding"/>
    <property type="evidence" value="ECO:0007669"/>
    <property type="project" value="UniProtKB-KW"/>
</dbReference>
<evidence type="ECO:0000256" key="8">
    <source>
        <dbReference type="ARBA" id="ARBA00022741"/>
    </source>
</evidence>
<keyword evidence="11" id="KW-0862">Zinc</keyword>
<dbReference type="GO" id="GO:0000794">
    <property type="term" value="C:condensed nuclear chromosome"/>
    <property type="evidence" value="ECO:0007669"/>
    <property type="project" value="TreeGrafter"/>
</dbReference>
<evidence type="ECO:0000259" key="20">
    <source>
        <dbReference type="Pfam" id="PF13476"/>
    </source>
</evidence>
<evidence type="ECO:0000256" key="18">
    <source>
        <dbReference type="ARBA" id="ARBA00049360"/>
    </source>
</evidence>
<dbReference type="SUPFAM" id="SSF52540">
    <property type="entry name" value="P-loop containing nucleoside triphosphate hydrolases"/>
    <property type="match status" value="1"/>
</dbReference>
<feature type="coiled-coil region" evidence="19">
    <location>
        <begin position="203"/>
        <end position="268"/>
    </location>
</feature>
<dbReference type="GO" id="GO:0006302">
    <property type="term" value="P:double-strand break repair"/>
    <property type="evidence" value="ECO:0007669"/>
    <property type="project" value="InterPro"/>
</dbReference>
<dbReference type="InterPro" id="IPR027417">
    <property type="entry name" value="P-loop_NTPase"/>
</dbReference>
<dbReference type="FunFam" id="3.40.50.300:FF:000593">
    <property type="entry name" value="DNA repair protein RAD50"/>
    <property type="match status" value="1"/>
</dbReference>
<feature type="coiled-coil region" evidence="19">
    <location>
        <begin position="976"/>
        <end position="1015"/>
    </location>
</feature>
<dbReference type="RefSeq" id="XP_008867736.1">
    <property type="nucleotide sequence ID" value="XM_008869514.1"/>
</dbReference>
<dbReference type="VEuPathDB" id="FungiDB:H310_04952"/>
<evidence type="ECO:0000256" key="3">
    <source>
        <dbReference type="ARBA" id="ARBA00004286"/>
    </source>
</evidence>
<keyword evidence="10" id="KW-0378">Hydrolase</keyword>
<dbReference type="OrthoDB" id="18797at2759"/>
<feature type="coiled-coil region" evidence="19">
    <location>
        <begin position="847"/>
        <end position="933"/>
    </location>
</feature>
<evidence type="ECO:0000256" key="6">
    <source>
        <dbReference type="ARBA" id="ARBA00022454"/>
    </source>
</evidence>
<evidence type="ECO:0000256" key="16">
    <source>
        <dbReference type="ARBA" id="ARBA00023242"/>
    </source>
</evidence>
<dbReference type="GO" id="GO:0070192">
    <property type="term" value="P:chromosome organization involved in meiotic cell cycle"/>
    <property type="evidence" value="ECO:0007669"/>
    <property type="project" value="TreeGrafter"/>
</dbReference>
<evidence type="ECO:0000256" key="5">
    <source>
        <dbReference type="ARBA" id="ARBA00017893"/>
    </source>
</evidence>
<comment type="catalytic activity">
    <reaction evidence="18">
        <text>ATP + H2O = ADP + phosphate + H(+)</text>
        <dbReference type="Rhea" id="RHEA:13065"/>
        <dbReference type="ChEBI" id="CHEBI:15377"/>
        <dbReference type="ChEBI" id="CHEBI:15378"/>
        <dbReference type="ChEBI" id="CHEBI:30616"/>
        <dbReference type="ChEBI" id="CHEBI:43474"/>
        <dbReference type="ChEBI" id="CHEBI:456216"/>
    </reaction>
</comment>
<dbReference type="GO" id="GO:0016887">
    <property type="term" value="F:ATP hydrolysis activity"/>
    <property type="evidence" value="ECO:0007669"/>
    <property type="project" value="InterPro"/>
</dbReference>